<name>A0A371ETQ6_MUCPR</name>
<feature type="domain" description="Reverse transcriptase Ty1/copia-type" evidence="1">
    <location>
        <begin position="119"/>
        <end position="218"/>
    </location>
</feature>
<dbReference type="Pfam" id="PF07727">
    <property type="entry name" value="RVT_2"/>
    <property type="match status" value="1"/>
</dbReference>
<dbReference type="EMBL" id="QJKJ01012138">
    <property type="protein sequence ID" value="RDX69366.1"/>
    <property type="molecule type" value="Genomic_DNA"/>
</dbReference>
<evidence type="ECO:0000313" key="2">
    <source>
        <dbReference type="EMBL" id="RDX69366.1"/>
    </source>
</evidence>
<feature type="non-terminal residue" evidence="2">
    <location>
        <position position="1"/>
    </location>
</feature>
<dbReference type="OrthoDB" id="128382at2759"/>
<evidence type="ECO:0000259" key="1">
    <source>
        <dbReference type="Pfam" id="PF07727"/>
    </source>
</evidence>
<protein>
    <recommendedName>
        <fullName evidence="1">Reverse transcriptase Ty1/copia-type domain-containing protein</fullName>
    </recommendedName>
</protein>
<dbReference type="InterPro" id="IPR013103">
    <property type="entry name" value="RVT_2"/>
</dbReference>
<keyword evidence="3" id="KW-1185">Reference proteome</keyword>
<dbReference type="Proteomes" id="UP000257109">
    <property type="component" value="Unassembled WGS sequence"/>
</dbReference>
<dbReference type="AlphaFoldDB" id="A0A371ETQ6"/>
<reference evidence="2" key="1">
    <citation type="submission" date="2018-05" db="EMBL/GenBank/DDBJ databases">
        <title>Draft genome of Mucuna pruriens seed.</title>
        <authorList>
            <person name="Nnadi N.E."/>
            <person name="Vos R."/>
            <person name="Hasami M.H."/>
            <person name="Devisetty U.K."/>
            <person name="Aguiy J.C."/>
        </authorList>
    </citation>
    <scope>NUCLEOTIDE SEQUENCE [LARGE SCALE GENOMIC DNA]</scope>
    <source>
        <strain evidence="2">JCA_2017</strain>
    </source>
</reference>
<dbReference type="STRING" id="157652.A0A371ETQ6"/>
<accession>A0A371ETQ6</accession>
<organism evidence="2 3">
    <name type="scientific">Mucuna pruriens</name>
    <name type="common">Velvet bean</name>
    <name type="synonym">Dolichos pruriens</name>
    <dbReference type="NCBI Taxonomy" id="157652"/>
    <lineage>
        <taxon>Eukaryota</taxon>
        <taxon>Viridiplantae</taxon>
        <taxon>Streptophyta</taxon>
        <taxon>Embryophyta</taxon>
        <taxon>Tracheophyta</taxon>
        <taxon>Spermatophyta</taxon>
        <taxon>Magnoliopsida</taxon>
        <taxon>eudicotyledons</taxon>
        <taxon>Gunneridae</taxon>
        <taxon>Pentapetalae</taxon>
        <taxon>rosids</taxon>
        <taxon>fabids</taxon>
        <taxon>Fabales</taxon>
        <taxon>Fabaceae</taxon>
        <taxon>Papilionoideae</taxon>
        <taxon>50 kb inversion clade</taxon>
        <taxon>NPAAA clade</taxon>
        <taxon>indigoferoid/millettioid clade</taxon>
        <taxon>Phaseoleae</taxon>
        <taxon>Mucuna</taxon>
    </lineage>
</organism>
<evidence type="ECO:0000313" key="3">
    <source>
        <dbReference type="Proteomes" id="UP000257109"/>
    </source>
</evidence>
<dbReference type="PANTHER" id="PTHR11439:SF467">
    <property type="entry name" value="INTEGRASE CATALYTIC DOMAIN-CONTAINING PROTEIN"/>
    <property type="match status" value="1"/>
</dbReference>
<comment type="caution">
    <text evidence="2">The sequence shown here is derived from an EMBL/GenBank/DDBJ whole genome shotgun (WGS) entry which is preliminary data.</text>
</comment>
<proteinExistence type="predicted"/>
<gene>
    <name evidence="2" type="ORF">CR513_51526</name>
</gene>
<sequence length="410" mass="48179">MNVTFHEIESFFVNLPLQGESYLEVKSIIEMFMFKKSTLKNLSLKKSIMKQERKVDTIESNTKGPIPISQQVQLSKSKVSILKNPTEEVTNDMPISILKIPLGRLLITCLLVSLRIPLRPKDKRVIGCRWIYIVMCKYSETLGQYKARLVIKGYTQIYGIDYEETFVFVAKMNIIRIILSLNLKQFDVKIFFLHEDLEEEAYMEIPPRFYSHDEKNKSQSDHTFFIKHSLNGKLILCLVFVGDMIILDDDEIDKLTLKEKLTTQFEMKEKYVLDLVKEIGKLGCKTSRVLIEQNHRTECEESPTIEKSQYQRLVRKLIYLSHTRPNIAYVISVASLRKELLFRREGTLSMIYTDVNYERSITDRRSTSKYYMFLGVNLVIWRSKKRNMVVWSSVEAKFQAMRKIMDEDYS</sequence>
<dbReference type="PANTHER" id="PTHR11439">
    <property type="entry name" value="GAG-POL-RELATED RETROTRANSPOSON"/>
    <property type="match status" value="1"/>
</dbReference>